<reference evidence="2" key="1">
    <citation type="journal article" date="2019" name="Int. J. Syst. Evol. Microbiol.">
        <title>The Global Catalogue of Microorganisms (GCM) 10K type strain sequencing project: providing services to taxonomists for standard genome sequencing and annotation.</title>
        <authorList>
            <consortium name="The Broad Institute Genomics Platform"/>
            <consortium name="The Broad Institute Genome Sequencing Center for Infectious Disease"/>
            <person name="Wu L."/>
            <person name="Ma J."/>
        </authorList>
    </citation>
    <scope>NUCLEOTIDE SEQUENCE [LARGE SCALE GENOMIC DNA]</scope>
    <source>
        <strain evidence="2">JCM 18298</strain>
    </source>
</reference>
<name>A0ABP9JVS3_9NOCA</name>
<proteinExistence type="predicted"/>
<accession>A0ABP9JVS3</accession>
<dbReference type="Proteomes" id="UP001500603">
    <property type="component" value="Unassembled WGS sequence"/>
</dbReference>
<evidence type="ECO:0000313" key="2">
    <source>
        <dbReference type="Proteomes" id="UP001500603"/>
    </source>
</evidence>
<keyword evidence="2" id="KW-1185">Reference proteome</keyword>
<protein>
    <submittedName>
        <fullName evidence="1">Uncharacterized protein</fullName>
    </submittedName>
</protein>
<dbReference type="EMBL" id="BAABJM010000001">
    <property type="protein sequence ID" value="GAA5043906.1"/>
    <property type="molecule type" value="Genomic_DNA"/>
</dbReference>
<evidence type="ECO:0000313" key="1">
    <source>
        <dbReference type="EMBL" id="GAA5043906.1"/>
    </source>
</evidence>
<organism evidence="1 2">
    <name type="scientific">Nocardia callitridis</name>
    <dbReference type="NCBI Taxonomy" id="648753"/>
    <lineage>
        <taxon>Bacteria</taxon>
        <taxon>Bacillati</taxon>
        <taxon>Actinomycetota</taxon>
        <taxon>Actinomycetes</taxon>
        <taxon>Mycobacteriales</taxon>
        <taxon>Nocardiaceae</taxon>
        <taxon>Nocardia</taxon>
    </lineage>
</organism>
<gene>
    <name evidence="1" type="ORF">GCM10023318_06050</name>
</gene>
<comment type="caution">
    <text evidence="1">The sequence shown here is derived from an EMBL/GenBank/DDBJ whole genome shotgun (WGS) entry which is preliminary data.</text>
</comment>
<sequence>MRAPTVSVANSSHAETSKVTGVFCKITSVGLIRYSALIQAIWFTRAECATATPLGRPVEPEV</sequence>